<comment type="caution">
    <text evidence="2">The sequence shown here is derived from an EMBL/GenBank/DDBJ whole genome shotgun (WGS) entry which is preliminary data.</text>
</comment>
<sequence>MDDKEEGRTEDIRWRGVKRKVATVNGVPGYKSQLLLLLLLLAPLPVALESEWSWLPIQHGGVRNGIGAAARIIDTSQAGSTGARGLEESDWLGRAQDAAPTRGASSRDGGEISRRGERFTPTKSLTTPRPEARPSTRSSDRVAPRRSRIVQPIAHDCTGAAEQFHPGDKPLAATKSDGRAMAVRAMGLGQHTSRDERQKTSDETVRRYLDKAASRQPYELHVFIALTAT</sequence>
<dbReference type="EMBL" id="JAAMPI010000025">
    <property type="protein sequence ID" value="KAF4637355.1"/>
    <property type="molecule type" value="Genomic_DNA"/>
</dbReference>
<evidence type="ECO:0000256" key="1">
    <source>
        <dbReference type="SAM" id="MobiDB-lite"/>
    </source>
</evidence>
<feature type="compositionally biased region" description="Basic and acidic residues" evidence="1">
    <location>
        <begin position="130"/>
        <end position="143"/>
    </location>
</feature>
<evidence type="ECO:0000313" key="3">
    <source>
        <dbReference type="Proteomes" id="UP000566819"/>
    </source>
</evidence>
<keyword evidence="3" id="KW-1185">Reference proteome</keyword>
<proteinExistence type="predicted"/>
<feature type="region of interest" description="Disordered" evidence="1">
    <location>
        <begin position="78"/>
        <end position="147"/>
    </location>
</feature>
<gene>
    <name evidence="2" type="ORF">G7Y89_g716</name>
</gene>
<dbReference type="AlphaFoldDB" id="A0A8H4RWN6"/>
<accession>A0A8H4RWN6</accession>
<organism evidence="2 3">
    <name type="scientific">Cudoniella acicularis</name>
    <dbReference type="NCBI Taxonomy" id="354080"/>
    <lineage>
        <taxon>Eukaryota</taxon>
        <taxon>Fungi</taxon>
        <taxon>Dikarya</taxon>
        <taxon>Ascomycota</taxon>
        <taxon>Pezizomycotina</taxon>
        <taxon>Leotiomycetes</taxon>
        <taxon>Helotiales</taxon>
        <taxon>Tricladiaceae</taxon>
        <taxon>Cudoniella</taxon>
    </lineage>
</organism>
<dbReference type="Proteomes" id="UP000566819">
    <property type="component" value="Unassembled WGS sequence"/>
</dbReference>
<evidence type="ECO:0000313" key="2">
    <source>
        <dbReference type="EMBL" id="KAF4637355.1"/>
    </source>
</evidence>
<protein>
    <submittedName>
        <fullName evidence="2">Uncharacterized protein</fullName>
    </submittedName>
</protein>
<name>A0A8H4RWN6_9HELO</name>
<reference evidence="2 3" key="1">
    <citation type="submission" date="2020-03" db="EMBL/GenBank/DDBJ databases">
        <title>Draft Genome Sequence of Cudoniella acicularis.</title>
        <authorList>
            <person name="Buettner E."/>
            <person name="Kellner H."/>
        </authorList>
    </citation>
    <scope>NUCLEOTIDE SEQUENCE [LARGE SCALE GENOMIC DNA]</scope>
    <source>
        <strain evidence="2 3">DSM 108380</strain>
    </source>
</reference>
<feature type="compositionally biased region" description="Basic and acidic residues" evidence="1">
    <location>
        <begin position="108"/>
        <end position="120"/>
    </location>
</feature>